<keyword evidence="1 7" id="KW-0645">Protease</keyword>
<protein>
    <submittedName>
        <fullName evidence="7">Serine protease</fullName>
    </submittedName>
</protein>
<keyword evidence="5" id="KW-0812">Transmembrane</keyword>
<dbReference type="InterPro" id="IPR036852">
    <property type="entry name" value="Peptidase_S8/S53_dom_sf"/>
</dbReference>
<organism evidence="7 8">
    <name type="scientific">Mesomycoplasma hyorhinis</name>
    <name type="common">Mycoplasma hyorhinis</name>
    <dbReference type="NCBI Taxonomy" id="2100"/>
    <lineage>
        <taxon>Bacteria</taxon>
        <taxon>Bacillati</taxon>
        <taxon>Mycoplasmatota</taxon>
        <taxon>Mycoplasmoidales</taxon>
        <taxon>Metamycoplasmataceae</taxon>
        <taxon>Mesomycoplasma</taxon>
    </lineage>
</organism>
<evidence type="ECO:0000256" key="3">
    <source>
        <dbReference type="ARBA" id="ARBA00022825"/>
    </source>
</evidence>
<evidence type="ECO:0000313" key="7">
    <source>
        <dbReference type="EMBL" id="MXR43972.1"/>
    </source>
</evidence>
<evidence type="ECO:0000313" key="8">
    <source>
        <dbReference type="Proteomes" id="UP001193384"/>
    </source>
</evidence>
<dbReference type="RefSeq" id="WP_160602580.1">
    <property type="nucleotide sequence ID" value="NZ_QQQW01000025.1"/>
</dbReference>
<dbReference type="SUPFAM" id="SSF52743">
    <property type="entry name" value="Subtilisin-like"/>
    <property type="match status" value="1"/>
</dbReference>
<dbReference type="InterPro" id="IPR000209">
    <property type="entry name" value="Peptidase_S8/S53_dom"/>
</dbReference>
<feature type="transmembrane region" description="Helical" evidence="5">
    <location>
        <begin position="7"/>
        <end position="28"/>
    </location>
</feature>
<dbReference type="PANTHER" id="PTHR42884">
    <property type="entry name" value="PROPROTEIN CONVERTASE SUBTILISIN/KEXIN-RELATED"/>
    <property type="match status" value="1"/>
</dbReference>
<proteinExistence type="inferred from homology"/>
<evidence type="ECO:0000256" key="5">
    <source>
        <dbReference type="SAM" id="Phobius"/>
    </source>
</evidence>
<gene>
    <name evidence="7" type="ORF">DR101_03425</name>
</gene>
<evidence type="ECO:0000256" key="4">
    <source>
        <dbReference type="PROSITE-ProRule" id="PRU01240"/>
    </source>
</evidence>
<dbReference type="InterPro" id="IPR023828">
    <property type="entry name" value="Peptidase_S8_Ser-AS"/>
</dbReference>
<feature type="domain" description="Peptidase S8/S53" evidence="6">
    <location>
        <begin position="237"/>
        <end position="472"/>
    </location>
</feature>
<dbReference type="PANTHER" id="PTHR42884:SF14">
    <property type="entry name" value="NEUROENDOCRINE CONVERTASE 1"/>
    <property type="match status" value="1"/>
</dbReference>
<keyword evidence="3" id="KW-0720">Serine protease</keyword>
<evidence type="ECO:0000256" key="2">
    <source>
        <dbReference type="ARBA" id="ARBA00022801"/>
    </source>
</evidence>
<comment type="caution">
    <text evidence="4">Lacks conserved residue(s) required for the propagation of feature annotation.</text>
</comment>
<comment type="similarity">
    <text evidence="4">Belongs to the peptidase S8 family.</text>
</comment>
<dbReference type="PROSITE" id="PS00138">
    <property type="entry name" value="SUBTILASE_SER"/>
    <property type="match status" value="1"/>
</dbReference>
<reference evidence="7 8" key="1">
    <citation type="submission" date="2018-07" db="EMBL/GenBank/DDBJ databases">
        <title>Genetic characterization of Mycoplasma hyopneumoniae, M. hyorhinis and M. flocculare isolates through whole genome sequencing analysis: comparative analysis of sequence types and putative genes involved in virulence.</title>
        <authorList>
            <person name="Fourour S."/>
            <person name="Lucas P."/>
            <person name="Touzain F."/>
            <person name="Tocqueville V."/>
            <person name="Kempf I."/>
            <person name="Marois-Crehan C."/>
        </authorList>
    </citation>
    <scope>NUCLEOTIDE SEQUENCE [LARGE SCALE GENOMIC DNA]</scope>
    <source>
        <strain evidence="7 8">MHR389</strain>
    </source>
</reference>
<name>A0ABD6IFM5_MESHY</name>
<keyword evidence="2" id="KW-0378">Hydrolase</keyword>
<dbReference type="GO" id="GO:0006508">
    <property type="term" value="P:proteolysis"/>
    <property type="evidence" value="ECO:0007669"/>
    <property type="project" value="UniProtKB-KW"/>
</dbReference>
<keyword evidence="5" id="KW-1133">Transmembrane helix</keyword>
<evidence type="ECO:0000256" key="1">
    <source>
        <dbReference type="ARBA" id="ARBA00022670"/>
    </source>
</evidence>
<sequence>MTKIKKFFKLSFAIGTITSLVFIPIFSFNQNKNLINNEKLATINFASKKFVVNEWNIPPPKSINVKNSSKVVSDNIELKIYLDVFKEKGNLEERIDSLLNKIKNGFKIKNIKWKIKTSKLLPIVWFYFNNVEKSKEFIEYVESLDFVKRIVFYKKVLSKNNSLHSKNHPNSKFSLWVNDYKNNNFSDVNSNLLLKQINLNFYRNIELNNLYPSSKVGVLEVGFSTLSNKYKFKNSSQIKLFGPENTSEHHGTDVSIIASGKNGINQNSQIYFSNFIDNSSWQNAIEWLVLENNVRVINHSYGSTSINPINYNDESFFIDYISRKYGVVNVFAAGNGYDNPDKDSKWIDKKQLAYNAISVGSTKYRHNVNDNFEISYFSNRDLEPNHLDLPKPLVVAPGEIILQNSETILGTSYAAPVVTGAISNIFKKFRYLNNDTYRVPIAMSILASSAHLPKYKIINKKSNGFDKTYGAGLIDFEKMIEAAENIHTMSASKNDNEAIIYTSKILALNPGQQLNIALSWMFNAGLLKENENKPELQHPSWWEWLFPTLALVKQTAQGIDYELKLKEWKNQHINENRLQLEETNSRQQHNLFSDYDLVLEKINDKGEWESVFSSQSIRSNIELIKFKTRDFGLYRYVVKKYKTTLFNNSIDDSIAVTHTITKEN</sequence>
<dbReference type="Gene3D" id="3.40.50.200">
    <property type="entry name" value="Peptidase S8/S53 domain"/>
    <property type="match status" value="1"/>
</dbReference>
<evidence type="ECO:0000259" key="6">
    <source>
        <dbReference type="Pfam" id="PF00082"/>
    </source>
</evidence>
<dbReference type="GO" id="GO:0008236">
    <property type="term" value="F:serine-type peptidase activity"/>
    <property type="evidence" value="ECO:0007669"/>
    <property type="project" value="UniProtKB-KW"/>
</dbReference>
<accession>A0ABD6IFM5</accession>
<dbReference type="EMBL" id="QQQW01000025">
    <property type="protein sequence ID" value="MXR43972.1"/>
    <property type="molecule type" value="Genomic_DNA"/>
</dbReference>
<dbReference type="Proteomes" id="UP001193384">
    <property type="component" value="Unassembled WGS sequence"/>
</dbReference>
<comment type="caution">
    <text evidence="7">The sequence shown here is derived from an EMBL/GenBank/DDBJ whole genome shotgun (WGS) entry which is preliminary data.</text>
</comment>
<dbReference type="AlphaFoldDB" id="A0ABD6IFM5"/>
<dbReference type="Pfam" id="PF00082">
    <property type="entry name" value="Peptidase_S8"/>
    <property type="match status" value="1"/>
</dbReference>
<keyword evidence="5" id="KW-0472">Membrane</keyword>
<dbReference type="PROSITE" id="PS51892">
    <property type="entry name" value="SUBTILASE"/>
    <property type="match status" value="1"/>
</dbReference>